<dbReference type="SMART" id="SM01227">
    <property type="entry name" value="GCK"/>
    <property type="match status" value="1"/>
</dbReference>
<accession>A0A2K1J927</accession>
<reference evidence="3 5" key="2">
    <citation type="journal article" date="2018" name="Plant J.">
        <title>The Physcomitrella patens chromosome-scale assembly reveals moss genome structure and evolution.</title>
        <authorList>
            <person name="Lang D."/>
            <person name="Ullrich K.K."/>
            <person name="Murat F."/>
            <person name="Fuchs J."/>
            <person name="Jenkins J."/>
            <person name="Haas F.B."/>
            <person name="Piednoel M."/>
            <person name="Gundlach H."/>
            <person name="Van Bel M."/>
            <person name="Meyberg R."/>
            <person name="Vives C."/>
            <person name="Morata J."/>
            <person name="Symeonidi A."/>
            <person name="Hiss M."/>
            <person name="Muchero W."/>
            <person name="Kamisugi Y."/>
            <person name="Saleh O."/>
            <person name="Blanc G."/>
            <person name="Decker E.L."/>
            <person name="van Gessel N."/>
            <person name="Grimwood J."/>
            <person name="Hayes R.D."/>
            <person name="Graham S.W."/>
            <person name="Gunter L.E."/>
            <person name="McDaniel S.F."/>
            <person name="Hoernstein S.N.W."/>
            <person name="Larsson A."/>
            <person name="Li F.W."/>
            <person name="Perroud P.F."/>
            <person name="Phillips J."/>
            <person name="Ranjan P."/>
            <person name="Rokshar D.S."/>
            <person name="Rothfels C.J."/>
            <person name="Schneider L."/>
            <person name="Shu S."/>
            <person name="Stevenson D.W."/>
            <person name="Thummler F."/>
            <person name="Tillich M."/>
            <person name="Villarreal Aguilar J.C."/>
            <person name="Widiez T."/>
            <person name="Wong G.K."/>
            <person name="Wymore A."/>
            <person name="Zhang Y."/>
            <person name="Zimmer A.D."/>
            <person name="Quatrano R.S."/>
            <person name="Mayer K.F.X."/>
            <person name="Goodstein D."/>
            <person name="Casacuberta J.M."/>
            <person name="Vandepoele K."/>
            <person name="Reski R."/>
            <person name="Cuming A.C."/>
            <person name="Tuskan G.A."/>
            <person name="Maumus F."/>
            <person name="Salse J."/>
            <person name="Schmutz J."/>
            <person name="Rensing S.A."/>
        </authorList>
    </citation>
    <scope>NUCLEOTIDE SEQUENCE [LARGE SCALE GENOMIC DNA]</scope>
    <source>
        <strain evidence="4 5">cv. Gransden 2004</strain>
    </source>
</reference>
<dbReference type="Gramene" id="Pp3c16_17450V3.1">
    <property type="protein sequence ID" value="Pp3c16_17450V3.1"/>
    <property type="gene ID" value="Pp3c16_17450"/>
</dbReference>
<dbReference type="KEGG" id="ppp:112293102"/>
<dbReference type="PANTHER" id="PTHR34357:SF2">
    <property type="entry name" value="F26F24.3-RELATED"/>
    <property type="match status" value="1"/>
</dbReference>
<dbReference type="Gene3D" id="1.10.287.2900">
    <property type="match status" value="1"/>
</dbReference>
<sequence length="190" mass="21143">MTAQERVDEWIEVGEGEARQQPEPQQGQVQGQNEEKQEEPQTVIVDSTITVDTVVEQNGKVEGTFHEEVDVQQSFTLEEPQPYGPDESLQDGKGDEEECGFCLFMKAGPCGKRFAAWEACVDDAETAGTNIVEKCAQMTHYLKDCMEDNPEYYGPVLQAEKAMDEQASREASKSDTDTEKDPNNLESIPA</sequence>
<dbReference type="EnsemblPlants" id="Pp3c16_17450V3.1">
    <property type="protein sequence ID" value="Pp3c16_17450V3.1"/>
    <property type="gene ID" value="Pp3c16_17450"/>
</dbReference>
<reference evidence="4" key="3">
    <citation type="submission" date="2020-12" db="UniProtKB">
        <authorList>
            <consortium name="EnsemblPlants"/>
        </authorList>
    </citation>
    <scope>IDENTIFICATION</scope>
</reference>
<name>A0A2K1J927_PHYPA</name>
<gene>
    <name evidence="4" type="primary">LOC112293102</name>
    <name evidence="3" type="ORF">PHYPA_021128</name>
</gene>
<dbReference type="InterPro" id="IPR012891">
    <property type="entry name" value="GCK_dom"/>
</dbReference>
<dbReference type="AlphaFoldDB" id="A0A2K1J927"/>
<dbReference type="STRING" id="3218.A0A2K1J927"/>
<evidence type="ECO:0000256" key="1">
    <source>
        <dbReference type="SAM" id="MobiDB-lite"/>
    </source>
</evidence>
<dbReference type="PANTHER" id="PTHR34357">
    <property type="entry name" value="F7A19.14 PROTEIN-RELATED"/>
    <property type="match status" value="1"/>
</dbReference>
<dbReference type="OMA" id="NIVEKCA"/>
<feature type="region of interest" description="Disordered" evidence="1">
    <location>
        <begin position="75"/>
        <end position="94"/>
    </location>
</feature>
<dbReference type="Pfam" id="PF07802">
    <property type="entry name" value="GCK"/>
    <property type="match status" value="1"/>
</dbReference>
<evidence type="ECO:0000313" key="3">
    <source>
        <dbReference type="EMBL" id="PNR38017.1"/>
    </source>
</evidence>
<dbReference type="EnsemblPlants" id="Pp3c16_17450V3.2">
    <property type="protein sequence ID" value="Pp3c16_17450V3.2"/>
    <property type="gene ID" value="Pp3c16_17450"/>
</dbReference>
<feature type="domain" description="GCK" evidence="2">
    <location>
        <begin position="97"/>
        <end position="171"/>
    </location>
</feature>
<evidence type="ECO:0000259" key="2">
    <source>
        <dbReference type="SMART" id="SM01227"/>
    </source>
</evidence>
<feature type="region of interest" description="Disordered" evidence="1">
    <location>
        <begin position="157"/>
        <end position="190"/>
    </location>
</feature>
<dbReference type="Gramene" id="Pp3c16_17450V3.2">
    <property type="protein sequence ID" value="Pp3c16_17450V3.2"/>
    <property type="gene ID" value="Pp3c16_17450"/>
</dbReference>
<feature type="compositionally biased region" description="Low complexity" evidence="1">
    <location>
        <begin position="19"/>
        <end position="32"/>
    </location>
</feature>
<organism evidence="3">
    <name type="scientific">Physcomitrium patens</name>
    <name type="common">Spreading-leaved earth moss</name>
    <name type="synonym">Physcomitrella patens</name>
    <dbReference type="NCBI Taxonomy" id="3218"/>
    <lineage>
        <taxon>Eukaryota</taxon>
        <taxon>Viridiplantae</taxon>
        <taxon>Streptophyta</taxon>
        <taxon>Embryophyta</taxon>
        <taxon>Bryophyta</taxon>
        <taxon>Bryophytina</taxon>
        <taxon>Bryopsida</taxon>
        <taxon>Funariidae</taxon>
        <taxon>Funariales</taxon>
        <taxon>Funariaceae</taxon>
        <taxon>Physcomitrium</taxon>
    </lineage>
</organism>
<protein>
    <recommendedName>
        <fullName evidence="2">GCK domain-containing protein</fullName>
    </recommendedName>
</protein>
<evidence type="ECO:0000313" key="5">
    <source>
        <dbReference type="Proteomes" id="UP000006727"/>
    </source>
</evidence>
<dbReference type="PaxDb" id="3218-PP1S81_35V6.1"/>
<dbReference type="RefSeq" id="XP_024397963.1">
    <property type="nucleotide sequence ID" value="XM_024542195.2"/>
</dbReference>
<feature type="compositionally biased region" description="Basic and acidic residues" evidence="1">
    <location>
        <begin position="161"/>
        <end position="183"/>
    </location>
</feature>
<feature type="region of interest" description="Disordered" evidence="1">
    <location>
        <begin position="1"/>
        <end position="50"/>
    </location>
</feature>
<dbReference type="FunCoup" id="A0A2K1J927">
    <property type="interactions" value="434"/>
</dbReference>
<dbReference type="GeneID" id="112293102"/>
<reference evidence="3 5" key="1">
    <citation type="journal article" date="2008" name="Science">
        <title>The Physcomitrella genome reveals evolutionary insights into the conquest of land by plants.</title>
        <authorList>
            <person name="Rensing S."/>
            <person name="Lang D."/>
            <person name="Zimmer A."/>
            <person name="Terry A."/>
            <person name="Salamov A."/>
            <person name="Shapiro H."/>
            <person name="Nishiyama T."/>
            <person name="Perroud P.-F."/>
            <person name="Lindquist E."/>
            <person name="Kamisugi Y."/>
            <person name="Tanahashi T."/>
            <person name="Sakakibara K."/>
            <person name="Fujita T."/>
            <person name="Oishi K."/>
            <person name="Shin-I T."/>
            <person name="Kuroki Y."/>
            <person name="Toyoda A."/>
            <person name="Suzuki Y."/>
            <person name="Hashimoto A."/>
            <person name="Yamaguchi K."/>
            <person name="Sugano A."/>
            <person name="Kohara Y."/>
            <person name="Fujiyama A."/>
            <person name="Anterola A."/>
            <person name="Aoki S."/>
            <person name="Ashton N."/>
            <person name="Barbazuk W.B."/>
            <person name="Barker E."/>
            <person name="Bennetzen J."/>
            <person name="Bezanilla M."/>
            <person name="Blankenship R."/>
            <person name="Cho S.H."/>
            <person name="Dutcher S."/>
            <person name="Estelle M."/>
            <person name="Fawcett J.A."/>
            <person name="Gundlach H."/>
            <person name="Hanada K."/>
            <person name="Heyl A."/>
            <person name="Hicks K.A."/>
            <person name="Hugh J."/>
            <person name="Lohr M."/>
            <person name="Mayer K."/>
            <person name="Melkozernov A."/>
            <person name="Murata T."/>
            <person name="Nelson D."/>
            <person name="Pils B."/>
            <person name="Prigge M."/>
            <person name="Reiss B."/>
            <person name="Renner T."/>
            <person name="Rombauts S."/>
            <person name="Rushton P."/>
            <person name="Sanderfoot A."/>
            <person name="Schween G."/>
            <person name="Shiu S.-H."/>
            <person name="Stueber K."/>
            <person name="Theodoulou F.L."/>
            <person name="Tu H."/>
            <person name="Van de Peer Y."/>
            <person name="Verrier P.J."/>
            <person name="Waters E."/>
            <person name="Wood A."/>
            <person name="Yang L."/>
            <person name="Cove D."/>
            <person name="Cuming A."/>
            <person name="Hasebe M."/>
            <person name="Lucas S."/>
            <person name="Mishler D.B."/>
            <person name="Reski R."/>
            <person name="Grigoriev I."/>
            <person name="Quatrano R.S."/>
            <person name="Boore J.L."/>
        </authorList>
    </citation>
    <scope>NUCLEOTIDE SEQUENCE [LARGE SCALE GENOMIC DNA]</scope>
    <source>
        <strain evidence="4 5">cv. Gransden 2004</strain>
    </source>
</reference>
<proteinExistence type="predicted"/>
<evidence type="ECO:0000313" key="4">
    <source>
        <dbReference type="EnsemblPlants" id="Pp3c16_17450V3.1"/>
    </source>
</evidence>
<dbReference type="OrthoDB" id="2148418at2759"/>
<keyword evidence="5" id="KW-1185">Reference proteome</keyword>
<dbReference type="EMBL" id="ABEU02000016">
    <property type="protein sequence ID" value="PNR38017.1"/>
    <property type="molecule type" value="Genomic_DNA"/>
</dbReference>
<dbReference type="Proteomes" id="UP000006727">
    <property type="component" value="Chromosome 16"/>
</dbReference>